<dbReference type="Gene3D" id="3.30.70.890">
    <property type="entry name" value="GHMP kinase, C-terminal domain"/>
    <property type="match status" value="1"/>
</dbReference>
<dbReference type="InterPro" id="IPR014721">
    <property type="entry name" value="Ribsml_uS5_D2-typ_fold_subgr"/>
</dbReference>
<dbReference type="InterPro" id="IPR020568">
    <property type="entry name" value="Ribosomal_Su5_D2-typ_SF"/>
</dbReference>
<evidence type="ECO:0000256" key="9">
    <source>
        <dbReference type="ARBA" id="ARBA00032554"/>
    </source>
</evidence>
<evidence type="ECO:0000313" key="13">
    <source>
        <dbReference type="EMBL" id="MFC3914865.1"/>
    </source>
</evidence>
<evidence type="ECO:0000256" key="1">
    <source>
        <dbReference type="ARBA" id="ARBA00009684"/>
    </source>
</evidence>
<accession>A0ABV8CRP1</accession>
<evidence type="ECO:0000259" key="12">
    <source>
        <dbReference type="Pfam" id="PF08544"/>
    </source>
</evidence>
<evidence type="ECO:0000256" key="5">
    <source>
        <dbReference type="ARBA" id="ARBA00022741"/>
    </source>
</evidence>
<evidence type="ECO:0000256" key="8">
    <source>
        <dbReference type="ARBA" id="ARBA00023229"/>
    </source>
</evidence>
<feature type="binding site" evidence="10">
    <location>
        <begin position="96"/>
        <end position="106"/>
    </location>
    <ligand>
        <name>ATP</name>
        <dbReference type="ChEBI" id="CHEBI:30616"/>
    </ligand>
</feature>
<feature type="domain" description="GHMP kinase C-terminal" evidence="12">
    <location>
        <begin position="198"/>
        <end position="256"/>
    </location>
</feature>
<organism evidence="13 14">
    <name type="scientific">Pseudaeromonas sharmana</name>
    <dbReference type="NCBI Taxonomy" id="328412"/>
    <lineage>
        <taxon>Bacteria</taxon>
        <taxon>Pseudomonadati</taxon>
        <taxon>Pseudomonadota</taxon>
        <taxon>Gammaproteobacteria</taxon>
        <taxon>Aeromonadales</taxon>
        <taxon>Aeromonadaceae</taxon>
        <taxon>Pseudaeromonas</taxon>
    </lineage>
</organism>
<keyword evidence="14" id="KW-1185">Reference proteome</keyword>
<keyword evidence="5 10" id="KW-0547">Nucleotide-binding</keyword>
<dbReference type="Gene3D" id="3.30.230.10">
    <property type="match status" value="1"/>
</dbReference>
<evidence type="ECO:0000256" key="4">
    <source>
        <dbReference type="ARBA" id="ARBA00022679"/>
    </source>
</evidence>
<sequence>MANQPVIWPAPAKLNLFLHINGRRADGYHELQTLFVLLDYSDELTFDIHDSGCITVSPDIDGVPVQQNLIYKAARLLQQLSKCPLGADIHLTKRLPMGGGLGGGSSDAATTLVALNHLWGLHYDLDTLAELGRQLGADVPVFVRGHSAFAEGVGEQLQPVEVDEKWYLVLHPQVHVSTALIFQHPQLPRETPKRTWQELRAGSWKNDCEMVVKNDYPEVAKAFSWLLEYAPSRMTGTGACLFAEFEDELSARKVLANKPKWLEGFVARGVNLSPLHAVWQQVCEANQHLV</sequence>
<dbReference type="RefSeq" id="WP_377154308.1">
    <property type="nucleotide sequence ID" value="NZ_JBHSAF010000015.1"/>
</dbReference>
<evidence type="ECO:0000259" key="11">
    <source>
        <dbReference type="Pfam" id="PF00288"/>
    </source>
</evidence>
<reference evidence="14" key="1">
    <citation type="journal article" date="2019" name="Int. J. Syst. Evol. Microbiol.">
        <title>The Global Catalogue of Microorganisms (GCM) 10K type strain sequencing project: providing services to taxonomists for standard genome sequencing and annotation.</title>
        <authorList>
            <consortium name="The Broad Institute Genomics Platform"/>
            <consortium name="The Broad Institute Genome Sequencing Center for Infectious Disease"/>
            <person name="Wu L."/>
            <person name="Ma J."/>
        </authorList>
    </citation>
    <scope>NUCLEOTIDE SEQUENCE [LARGE SCALE GENOMIC DNA]</scope>
    <source>
        <strain evidence="14">CCUG 54939</strain>
    </source>
</reference>
<comment type="function">
    <text evidence="10">Catalyzes the phosphorylation of the position 2 hydroxy group of 4-diphosphocytidyl-2C-methyl-D-erythritol.</text>
</comment>
<dbReference type="NCBIfam" id="TIGR00154">
    <property type="entry name" value="ispE"/>
    <property type="match status" value="1"/>
</dbReference>
<evidence type="ECO:0000256" key="6">
    <source>
        <dbReference type="ARBA" id="ARBA00022777"/>
    </source>
</evidence>
<dbReference type="InterPro" id="IPR004424">
    <property type="entry name" value="IspE"/>
</dbReference>
<feature type="active site" evidence="10">
    <location>
        <position position="138"/>
    </location>
</feature>
<name>A0ABV8CRP1_9GAMM</name>
<evidence type="ECO:0000256" key="7">
    <source>
        <dbReference type="ARBA" id="ARBA00022840"/>
    </source>
</evidence>
<proteinExistence type="inferred from homology"/>
<dbReference type="EC" id="2.7.1.148" evidence="2 10"/>
<evidence type="ECO:0000256" key="3">
    <source>
        <dbReference type="ARBA" id="ARBA00017473"/>
    </source>
</evidence>
<keyword evidence="4 10" id="KW-0808">Transferase</keyword>
<dbReference type="SUPFAM" id="SSF55060">
    <property type="entry name" value="GHMP Kinase, C-terminal domain"/>
    <property type="match status" value="1"/>
</dbReference>
<protein>
    <recommendedName>
        <fullName evidence="3 10">4-diphosphocytidyl-2-C-methyl-D-erythritol kinase</fullName>
        <shortName evidence="10">CMK</shortName>
        <ecNumber evidence="2 10">2.7.1.148</ecNumber>
    </recommendedName>
    <alternativeName>
        <fullName evidence="9 10">4-(cytidine-5'-diphospho)-2-C-methyl-D-erythritol kinase</fullName>
    </alternativeName>
</protein>
<dbReference type="PANTHER" id="PTHR43527:SF2">
    <property type="entry name" value="4-DIPHOSPHOCYTIDYL-2-C-METHYL-D-ERYTHRITOL KINASE, CHLOROPLASTIC"/>
    <property type="match status" value="1"/>
</dbReference>
<dbReference type="Pfam" id="PF00288">
    <property type="entry name" value="GHMP_kinases_N"/>
    <property type="match status" value="1"/>
</dbReference>
<keyword evidence="8 10" id="KW-0414">Isoprene biosynthesis</keyword>
<dbReference type="EMBL" id="JBHSAF010000015">
    <property type="protein sequence ID" value="MFC3914865.1"/>
    <property type="molecule type" value="Genomic_DNA"/>
</dbReference>
<dbReference type="HAMAP" id="MF_00061">
    <property type="entry name" value="IspE"/>
    <property type="match status" value="1"/>
</dbReference>
<dbReference type="PANTHER" id="PTHR43527">
    <property type="entry name" value="4-DIPHOSPHOCYTIDYL-2-C-METHYL-D-ERYTHRITOL KINASE, CHLOROPLASTIC"/>
    <property type="match status" value="1"/>
</dbReference>
<dbReference type="GO" id="GO:0050515">
    <property type="term" value="F:4-(cytidine 5'-diphospho)-2-C-methyl-D-erythritol kinase activity"/>
    <property type="evidence" value="ECO:0007669"/>
    <property type="project" value="UniProtKB-EC"/>
</dbReference>
<dbReference type="InterPro" id="IPR006204">
    <property type="entry name" value="GHMP_kinase_N_dom"/>
</dbReference>
<comment type="caution">
    <text evidence="13">The sequence shown here is derived from an EMBL/GenBank/DDBJ whole genome shotgun (WGS) entry which is preliminary data.</text>
</comment>
<feature type="active site" evidence="10">
    <location>
        <position position="13"/>
    </location>
</feature>
<evidence type="ECO:0000313" key="14">
    <source>
        <dbReference type="Proteomes" id="UP001595692"/>
    </source>
</evidence>
<dbReference type="InterPro" id="IPR036554">
    <property type="entry name" value="GHMP_kinase_C_sf"/>
</dbReference>
<dbReference type="InterPro" id="IPR013750">
    <property type="entry name" value="GHMP_kinase_C_dom"/>
</dbReference>
<feature type="domain" description="GHMP kinase N-terminal" evidence="11">
    <location>
        <begin position="68"/>
        <end position="145"/>
    </location>
</feature>
<dbReference type="PIRSF" id="PIRSF010376">
    <property type="entry name" value="IspE"/>
    <property type="match status" value="1"/>
</dbReference>
<dbReference type="Pfam" id="PF08544">
    <property type="entry name" value="GHMP_kinases_C"/>
    <property type="match status" value="1"/>
</dbReference>
<keyword evidence="7 10" id="KW-0067">ATP-binding</keyword>
<evidence type="ECO:0000256" key="2">
    <source>
        <dbReference type="ARBA" id="ARBA00012052"/>
    </source>
</evidence>
<dbReference type="Proteomes" id="UP001595692">
    <property type="component" value="Unassembled WGS sequence"/>
</dbReference>
<keyword evidence="6 10" id="KW-0418">Kinase</keyword>
<evidence type="ECO:0000256" key="10">
    <source>
        <dbReference type="HAMAP-Rule" id="MF_00061"/>
    </source>
</evidence>
<comment type="pathway">
    <text evidence="10">Isoprenoid biosynthesis; isopentenyl diphosphate biosynthesis via DXP pathway; isopentenyl diphosphate from 1-deoxy-D-xylulose 5-phosphate: step 3/6.</text>
</comment>
<comment type="catalytic activity">
    <reaction evidence="10">
        <text>4-CDP-2-C-methyl-D-erythritol + ATP = 4-CDP-2-C-methyl-D-erythritol 2-phosphate + ADP + H(+)</text>
        <dbReference type="Rhea" id="RHEA:18437"/>
        <dbReference type="ChEBI" id="CHEBI:15378"/>
        <dbReference type="ChEBI" id="CHEBI:30616"/>
        <dbReference type="ChEBI" id="CHEBI:57823"/>
        <dbReference type="ChEBI" id="CHEBI:57919"/>
        <dbReference type="ChEBI" id="CHEBI:456216"/>
        <dbReference type="EC" id="2.7.1.148"/>
    </reaction>
</comment>
<comment type="similarity">
    <text evidence="1 10">Belongs to the GHMP kinase family. IspE subfamily.</text>
</comment>
<dbReference type="SUPFAM" id="SSF54211">
    <property type="entry name" value="Ribosomal protein S5 domain 2-like"/>
    <property type="match status" value="1"/>
</dbReference>
<gene>
    <name evidence="10 13" type="primary">ispE</name>
    <name evidence="13" type="ORF">ACFOSS_15555</name>
</gene>